<comment type="caution">
    <text evidence="1">The sequence shown here is derived from an EMBL/GenBank/DDBJ whole genome shotgun (WGS) entry which is preliminary data.</text>
</comment>
<dbReference type="EMBL" id="CAJZAF010000007">
    <property type="protein sequence ID" value="CAG9170057.1"/>
    <property type="molecule type" value="Genomic_DNA"/>
</dbReference>
<reference evidence="1 2" key="1">
    <citation type="submission" date="2021-08" db="EMBL/GenBank/DDBJ databases">
        <authorList>
            <person name="Peeters C."/>
        </authorList>
    </citation>
    <scope>NUCLEOTIDE SEQUENCE [LARGE SCALE GENOMIC DNA]</scope>
    <source>
        <strain evidence="1 2">LMG 23994</strain>
    </source>
</reference>
<evidence type="ECO:0000313" key="2">
    <source>
        <dbReference type="Proteomes" id="UP000701702"/>
    </source>
</evidence>
<gene>
    <name evidence="1" type="ORF">LMG23994_01798</name>
</gene>
<name>A0ABN7Y9M8_9BURK</name>
<protein>
    <submittedName>
        <fullName evidence="1">Uncharacterized protein</fullName>
    </submittedName>
</protein>
<keyword evidence="2" id="KW-1185">Reference proteome</keyword>
<dbReference type="RefSeq" id="WP_224001458.1">
    <property type="nucleotide sequence ID" value="NZ_CAJZAF010000007.1"/>
</dbReference>
<accession>A0ABN7Y9M8</accession>
<proteinExistence type="predicted"/>
<organism evidence="1 2">
    <name type="scientific">Cupriavidus pinatubonensis</name>
    <dbReference type="NCBI Taxonomy" id="248026"/>
    <lineage>
        <taxon>Bacteria</taxon>
        <taxon>Pseudomonadati</taxon>
        <taxon>Pseudomonadota</taxon>
        <taxon>Betaproteobacteria</taxon>
        <taxon>Burkholderiales</taxon>
        <taxon>Burkholderiaceae</taxon>
        <taxon>Cupriavidus</taxon>
    </lineage>
</organism>
<evidence type="ECO:0000313" key="1">
    <source>
        <dbReference type="EMBL" id="CAG9170057.1"/>
    </source>
</evidence>
<dbReference type="Proteomes" id="UP000701702">
    <property type="component" value="Unassembled WGS sequence"/>
</dbReference>
<sequence>MAGFQDFIAQLKGIGVKVEGESVLTAKVAVAEDWTEEVARLALVGREDGIRFTRVGMDNPSAEQIDAVVRGYAFKPESRSRVVANVVQA</sequence>